<dbReference type="KEGG" id="tae:TepiRe1_2411"/>
<accession>F4LS26</accession>
<evidence type="ECO:0000313" key="4">
    <source>
        <dbReference type="EMBL" id="CCP27256.1"/>
    </source>
</evidence>
<dbReference type="eggNOG" id="COG1720">
    <property type="taxonomic scope" value="Bacteria"/>
</dbReference>
<evidence type="ECO:0000256" key="1">
    <source>
        <dbReference type="ARBA" id="ARBA00022691"/>
    </source>
</evidence>
<accession>L0S288</accession>
<organism evidence="4 5">
    <name type="scientific">Tepidanaerobacter acetatoxydans (strain DSM 21804 / JCM 16047 / Re1)</name>
    <dbReference type="NCBI Taxonomy" id="1209989"/>
    <lineage>
        <taxon>Bacteria</taxon>
        <taxon>Bacillati</taxon>
        <taxon>Bacillota</taxon>
        <taxon>Clostridia</taxon>
        <taxon>Thermosediminibacterales</taxon>
        <taxon>Tepidanaerobacteraceae</taxon>
        <taxon>Tepidanaerobacter</taxon>
    </lineage>
</organism>
<dbReference type="InterPro" id="IPR036413">
    <property type="entry name" value="YaeB-like_sf"/>
</dbReference>
<dbReference type="SUPFAM" id="SSF118196">
    <property type="entry name" value="YaeB-like"/>
    <property type="match status" value="1"/>
</dbReference>
<name>F4LS26_TEPAE</name>
<feature type="domain" description="TsaA-like" evidence="3">
    <location>
        <begin position="5"/>
        <end position="127"/>
    </location>
</feature>
<dbReference type="InterPro" id="IPR023368">
    <property type="entry name" value="UPF0066_cons_site"/>
</dbReference>
<dbReference type="RefSeq" id="WP_013779284.1">
    <property type="nucleotide sequence ID" value="NC_015519.1"/>
</dbReference>
<evidence type="ECO:0000313" key="5">
    <source>
        <dbReference type="Proteomes" id="UP000010802"/>
    </source>
</evidence>
<dbReference type="PANTHER" id="PTHR12818">
    <property type="entry name" value="TRNA (ADENINE(37)-N6)-METHYLTRANSFERASE"/>
    <property type="match status" value="1"/>
</dbReference>
<dbReference type="NCBIfam" id="TIGR00104">
    <property type="entry name" value="tRNA_TsaA"/>
    <property type="match status" value="1"/>
</dbReference>
<dbReference type="PANTHER" id="PTHR12818:SF0">
    <property type="entry name" value="TRNA (ADENINE(37)-N6)-METHYLTRANSFERASE"/>
    <property type="match status" value="1"/>
</dbReference>
<keyword evidence="1" id="KW-0949">S-adenosyl-L-methionine</keyword>
<keyword evidence="5" id="KW-1185">Reference proteome</keyword>
<dbReference type="PATRIC" id="fig|1209989.3.peg.2774"/>
<evidence type="ECO:0000256" key="2">
    <source>
        <dbReference type="ARBA" id="ARBA00033753"/>
    </source>
</evidence>
<dbReference type="OrthoDB" id="9804309at2"/>
<comment type="similarity">
    <text evidence="2">Belongs to the tRNA methyltransferase O family.</text>
</comment>
<evidence type="ECO:0000259" key="3">
    <source>
        <dbReference type="PROSITE" id="PS51668"/>
    </source>
</evidence>
<dbReference type="AlphaFoldDB" id="F4LS26"/>
<dbReference type="PROSITE" id="PS01318">
    <property type="entry name" value="TSAA_1"/>
    <property type="match status" value="1"/>
</dbReference>
<dbReference type="Proteomes" id="UP000010802">
    <property type="component" value="Chromosome"/>
</dbReference>
<dbReference type="EMBL" id="HF563609">
    <property type="protein sequence ID" value="CCP27256.1"/>
    <property type="molecule type" value="Genomic_DNA"/>
</dbReference>
<protein>
    <recommendedName>
        <fullName evidence="3">TsaA-like domain-containing protein</fullName>
    </recommendedName>
</protein>
<dbReference type="CDD" id="cd09281">
    <property type="entry name" value="UPF0066"/>
    <property type="match status" value="1"/>
</dbReference>
<dbReference type="Gene3D" id="2.40.30.70">
    <property type="entry name" value="YaeB-like"/>
    <property type="match status" value="1"/>
</dbReference>
<reference evidence="5" key="1">
    <citation type="journal article" date="2013" name="Genome Announc.">
        <title>First genome sequence of a syntrophic acetate-oxidizing bacterium, Tepidanaerobacter acetatoxydans strain Re1.</title>
        <authorList>
            <person name="Manzoor S."/>
            <person name="Bongcam-Rudloff E."/>
            <person name="Schnurer A."/>
            <person name="Muller B."/>
        </authorList>
    </citation>
    <scope>NUCLEOTIDE SEQUENCE [LARGE SCALE GENOMIC DNA]</scope>
    <source>
        <strain evidence="5">Re1</strain>
    </source>
</reference>
<sequence>MEILMKPIGYIRSPYKDKTAAAKQSTLSQGTTAVIEILDEYVEGIADIKEGEYGVVLFYFHKSEGYKLTTLSRKSNKIMGVFSTRSPNRPNGIGMSIVRFIKKENNRLIFEGVDMLDGTPVLDIKPC</sequence>
<proteinExistence type="inferred from homology"/>
<dbReference type="KEGG" id="tep:TepRe1_2244"/>
<dbReference type="Pfam" id="PF01980">
    <property type="entry name" value="TrmO_N"/>
    <property type="match status" value="1"/>
</dbReference>
<dbReference type="InterPro" id="IPR036414">
    <property type="entry name" value="YaeB_N_sf"/>
</dbReference>
<dbReference type="PROSITE" id="PS51668">
    <property type="entry name" value="TSAA_2"/>
    <property type="match status" value="1"/>
</dbReference>
<dbReference type="InterPro" id="IPR023370">
    <property type="entry name" value="TrmO-like_N"/>
</dbReference>
<gene>
    <name evidence="4" type="ordered locus">TEPIRE1_2411</name>
</gene>
<dbReference type="InterPro" id="IPR040372">
    <property type="entry name" value="YaeB-like"/>
</dbReference>
<dbReference type="HOGENOM" id="CLU_013458_2_0_9"/>